<evidence type="ECO:0000256" key="1">
    <source>
        <dbReference type="SAM" id="MobiDB-lite"/>
    </source>
</evidence>
<protein>
    <submittedName>
        <fullName evidence="2">Uncharacterized protein</fullName>
    </submittedName>
</protein>
<dbReference type="HOGENOM" id="CLU_834086_0_0_1"/>
<name>M3Z8D7_MUSPF</name>
<reference evidence="2" key="1">
    <citation type="submission" date="2024-06" db="UniProtKB">
        <authorList>
            <consortium name="Ensembl"/>
        </authorList>
    </citation>
    <scope>IDENTIFICATION</scope>
</reference>
<sequence>MRMCQSASLPHSGGRAWLQGVGTDSVPQKWTCGLALDPRSPACLLRGSGNTRGRCPPISSLKSAAVWDLGAAGISAGFPRWGDGQRERQAQPLHEVLTALRAPAGPLPIPAFPDGVPRIKAKRRQAPAGHLQSGLEKRKHKRPFAFSKSPSGDRDVQRTVLYSGACDSHAAPGGYGASYPADVEGQRGPATCAESHSLFLAPPQPRPHFLPSAAWDVASHRGKAAGSGWAGVRRRQQGQHGHLWPGLPGGGHVAVGQRMGRRVARALARGVPEGPGWASRPRQNPKAEKGAAAKHGFRGHWADSGRALSTVSPAGTALPGVSTATGEGGPRVV</sequence>
<feature type="region of interest" description="Disordered" evidence="1">
    <location>
        <begin position="268"/>
        <end position="333"/>
    </location>
</feature>
<dbReference type="InParanoid" id="M3Z8D7"/>
<organism evidence="2">
    <name type="scientific">Mustela putorius furo</name>
    <name type="common">European domestic ferret</name>
    <name type="synonym">Mustela furo</name>
    <dbReference type="NCBI Taxonomy" id="9669"/>
    <lineage>
        <taxon>Eukaryota</taxon>
        <taxon>Metazoa</taxon>
        <taxon>Chordata</taxon>
        <taxon>Craniata</taxon>
        <taxon>Vertebrata</taxon>
        <taxon>Euteleostomi</taxon>
        <taxon>Mammalia</taxon>
        <taxon>Eutheria</taxon>
        <taxon>Laurasiatheria</taxon>
        <taxon>Carnivora</taxon>
        <taxon>Caniformia</taxon>
        <taxon>Musteloidea</taxon>
        <taxon>Mustelidae</taxon>
        <taxon>Mustelinae</taxon>
        <taxon>Mustela</taxon>
    </lineage>
</organism>
<accession>M3Z8D7</accession>
<evidence type="ECO:0000313" key="2">
    <source>
        <dbReference type="Ensembl" id="ENSMPUP00000019851.1"/>
    </source>
</evidence>
<dbReference type="AlphaFoldDB" id="M3Z8D7"/>
<dbReference type="Ensembl" id="ENSMPUT00000020134.1">
    <property type="protein sequence ID" value="ENSMPUP00000019851.1"/>
    <property type="gene ID" value="ENSMPUG00000019982.1"/>
</dbReference>
<dbReference type="EMBL" id="AEYP01093244">
    <property type="status" value="NOT_ANNOTATED_CDS"/>
    <property type="molecule type" value="Genomic_DNA"/>
</dbReference>
<proteinExistence type="predicted"/>